<evidence type="ECO:0000256" key="2">
    <source>
        <dbReference type="ARBA" id="ARBA00022490"/>
    </source>
</evidence>
<comment type="caution">
    <text evidence="6">The sequence shown here is derived from an EMBL/GenBank/DDBJ whole genome shotgun (WGS) entry which is preliminary data.</text>
</comment>
<keyword evidence="2" id="KW-0963">Cytoplasm</keyword>
<evidence type="ECO:0000256" key="3">
    <source>
        <dbReference type="ARBA" id="ARBA00022795"/>
    </source>
</evidence>
<evidence type="ECO:0000256" key="5">
    <source>
        <dbReference type="ARBA" id="ARBA00093797"/>
    </source>
</evidence>
<dbReference type="Gene3D" id="1.20.58.380">
    <property type="entry name" value="Flagellar protein flit"/>
    <property type="match status" value="1"/>
</dbReference>
<keyword evidence="3" id="KW-1005">Bacterial flagellum biogenesis</keyword>
<sequence length="116" mass="13382">MSSLALLEQMSSYSTEMVDAARANDWDRLTRLERQVASLRDRMGVEEALGFQGRASKRMSEDERQKKIALIRRILDDDKEVRVHTEPWMDNVRQLLSGGARERNVRAAYGEPSKDE</sequence>
<evidence type="ECO:0000256" key="4">
    <source>
        <dbReference type="ARBA" id="ARBA00023186"/>
    </source>
</evidence>
<protein>
    <recommendedName>
        <fullName evidence="5">Flagellar protein FliT</fullName>
    </recommendedName>
</protein>
<reference evidence="6 7" key="1">
    <citation type="submission" date="2019-06" db="EMBL/GenBank/DDBJ databases">
        <title>Whole genome shotgun sequence of Zoogloea ramigera NBRC 15342.</title>
        <authorList>
            <person name="Hosoyama A."/>
            <person name="Uohara A."/>
            <person name="Ohji S."/>
            <person name="Ichikawa N."/>
        </authorList>
    </citation>
    <scope>NUCLEOTIDE SEQUENCE [LARGE SCALE GENOMIC DNA]</scope>
    <source>
        <strain evidence="6 7">NBRC 15342</strain>
    </source>
</reference>
<accession>A0A4Y4CZR3</accession>
<name>A0A4Y4CZR3_ZOORA</name>
<dbReference type="RefSeq" id="WP_141353831.1">
    <property type="nucleotide sequence ID" value="NZ_BJNV01000059.1"/>
</dbReference>
<gene>
    <name evidence="6" type="ORF">ZRA01_30470</name>
</gene>
<dbReference type="GO" id="GO:0044781">
    <property type="term" value="P:bacterial-type flagellum organization"/>
    <property type="evidence" value="ECO:0007669"/>
    <property type="project" value="UniProtKB-KW"/>
</dbReference>
<evidence type="ECO:0000256" key="1">
    <source>
        <dbReference type="ARBA" id="ARBA00004514"/>
    </source>
</evidence>
<dbReference type="Proteomes" id="UP000318422">
    <property type="component" value="Unassembled WGS sequence"/>
</dbReference>
<evidence type="ECO:0000313" key="7">
    <source>
        <dbReference type="Proteomes" id="UP000318422"/>
    </source>
</evidence>
<evidence type="ECO:0000313" key="6">
    <source>
        <dbReference type="EMBL" id="GEC96974.1"/>
    </source>
</evidence>
<dbReference type="EMBL" id="BJNV01000059">
    <property type="protein sequence ID" value="GEC96974.1"/>
    <property type="molecule type" value="Genomic_DNA"/>
</dbReference>
<keyword evidence="7" id="KW-1185">Reference proteome</keyword>
<organism evidence="6 7">
    <name type="scientific">Zoogloea ramigera</name>
    <dbReference type="NCBI Taxonomy" id="350"/>
    <lineage>
        <taxon>Bacteria</taxon>
        <taxon>Pseudomonadati</taxon>
        <taxon>Pseudomonadota</taxon>
        <taxon>Betaproteobacteria</taxon>
        <taxon>Rhodocyclales</taxon>
        <taxon>Zoogloeaceae</taxon>
        <taxon>Zoogloea</taxon>
    </lineage>
</organism>
<dbReference type="OrthoDB" id="8527993at2"/>
<comment type="subcellular location">
    <subcellularLocation>
        <location evidence="1">Cytoplasm</location>
        <location evidence="1">Cytosol</location>
    </subcellularLocation>
</comment>
<keyword evidence="4" id="KW-0143">Chaperone</keyword>
<proteinExistence type="predicted"/>
<dbReference type="InterPro" id="IPR008622">
    <property type="entry name" value="FliT"/>
</dbReference>
<dbReference type="AlphaFoldDB" id="A0A4Y4CZR3"/>
<dbReference type="Pfam" id="PF05400">
    <property type="entry name" value="FliT"/>
    <property type="match status" value="1"/>
</dbReference>